<evidence type="ECO:0000256" key="3">
    <source>
        <dbReference type="ARBA" id="ARBA00008725"/>
    </source>
</evidence>
<organism evidence="11 12">
    <name type="scientific">Eshraghiella crossota DSM 2876</name>
    <dbReference type="NCBI Taxonomy" id="511680"/>
    <lineage>
        <taxon>Bacteria</taxon>
        <taxon>Bacillati</taxon>
        <taxon>Bacillota</taxon>
        <taxon>Clostridia</taxon>
        <taxon>Lachnospirales</taxon>
        <taxon>Lachnospiraceae</taxon>
        <taxon>Eshraghiella</taxon>
    </lineage>
</organism>
<comment type="similarity">
    <text evidence="3">Belongs to the PstS family.</text>
</comment>
<dbReference type="Pfam" id="PF12849">
    <property type="entry name" value="PBP_like_2"/>
    <property type="match status" value="2"/>
</dbReference>
<feature type="chain" id="PRO_5038522617" evidence="9">
    <location>
        <begin position="19"/>
        <end position="293"/>
    </location>
</feature>
<feature type="domain" description="PBP" evidence="10">
    <location>
        <begin position="179"/>
        <end position="291"/>
    </location>
</feature>
<accession>D4S2K4</accession>
<name>D4S2K4_9FIRM</name>
<evidence type="ECO:0000256" key="7">
    <source>
        <dbReference type="ARBA" id="ARBA00023139"/>
    </source>
</evidence>
<feature type="signal peptide" evidence="9">
    <location>
        <begin position="1"/>
        <end position="18"/>
    </location>
</feature>
<dbReference type="AlphaFoldDB" id="D4S2K4"/>
<dbReference type="eggNOG" id="COG0226">
    <property type="taxonomic scope" value="Bacteria"/>
</dbReference>
<feature type="domain" description="PBP" evidence="10">
    <location>
        <begin position="35"/>
        <end position="158"/>
    </location>
</feature>
<dbReference type="GO" id="GO:0006817">
    <property type="term" value="P:phosphate ion transport"/>
    <property type="evidence" value="ECO:0007669"/>
    <property type="project" value="UniProtKB-KW"/>
</dbReference>
<sequence length="293" mass="30182">MKMKKTVLAAGIAGLVAASLVGCGKSGTTSGNGDVNGNITVISREEGSGTRGAFVEITGVEQKNADGKKEDMTTTSAVISNSTNEVITAVSGDNNAIGYISLGSLNDSVKALKVDGVEATAENVANGTYSVQRPFNIATNGEAKGAAADFISYILSTEGQKIIEDNGYIAVAEGEAYTPSDVTGSIVVGGSSSVGPVMEKLVEAYEKVSEVKVELQVTDSSTGMENATSGSYDIGMASREVKDSEKEKGLVPVVIAKDGIAIVVNKNNTVNEITSEQIKNIYTGSVTGWSEVK</sequence>
<evidence type="ECO:0000256" key="5">
    <source>
        <dbReference type="ARBA" id="ARBA00022592"/>
    </source>
</evidence>
<comment type="function">
    <text evidence="1">Part of the ABC transporter complex PstSACB involved in phosphate import.</text>
</comment>
<evidence type="ECO:0000256" key="6">
    <source>
        <dbReference type="ARBA" id="ARBA00022729"/>
    </source>
</evidence>
<evidence type="ECO:0000256" key="9">
    <source>
        <dbReference type="SAM" id="SignalP"/>
    </source>
</evidence>
<dbReference type="InterPro" id="IPR050811">
    <property type="entry name" value="Phosphate_ABC_transporter"/>
</dbReference>
<dbReference type="HOGENOM" id="CLU_073531_0_0_9"/>
<dbReference type="PANTHER" id="PTHR30570">
    <property type="entry name" value="PERIPLASMIC PHOSPHATE BINDING COMPONENT OF PHOSPHATE ABC TRANSPORTER"/>
    <property type="match status" value="1"/>
</dbReference>
<dbReference type="PROSITE" id="PS51257">
    <property type="entry name" value="PROKAR_LIPOPROTEIN"/>
    <property type="match status" value="1"/>
</dbReference>
<keyword evidence="12" id="KW-1185">Reference proteome</keyword>
<dbReference type="RefSeq" id="WP_005604416.1">
    <property type="nucleotide sequence ID" value="NZ_GG663524.1"/>
</dbReference>
<keyword evidence="5" id="KW-0592">Phosphate transport</keyword>
<evidence type="ECO:0000256" key="2">
    <source>
        <dbReference type="ARBA" id="ARBA00004193"/>
    </source>
</evidence>
<evidence type="ECO:0000313" key="12">
    <source>
        <dbReference type="Proteomes" id="UP000006238"/>
    </source>
</evidence>
<evidence type="ECO:0000259" key="10">
    <source>
        <dbReference type="Pfam" id="PF12849"/>
    </source>
</evidence>
<evidence type="ECO:0000256" key="8">
    <source>
        <dbReference type="ARBA" id="ARBA00023288"/>
    </source>
</evidence>
<comment type="caution">
    <text evidence="11">The sequence shown here is derived from an EMBL/GenBank/DDBJ whole genome shotgun (WGS) entry which is preliminary data.</text>
</comment>
<evidence type="ECO:0000256" key="1">
    <source>
        <dbReference type="ARBA" id="ARBA00002841"/>
    </source>
</evidence>
<dbReference type="InterPro" id="IPR024370">
    <property type="entry name" value="PBP_domain"/>
</dbReference>
<dbReference type="STRING" id="45851.BHV86_04025"/>
<dbReference type="SUPFAM" id="SSF53850">
    <property type="entry name" value="Periplasmic binding protein-like II"/>
    <property type="match status" value="2"/>
</dbReference>
<dbReference type="GO" id="GO:0005886">
    <property type="term" value="C:plasma membrane"/>
    <property type="evidence" value="ECO:0007669"/>
    <property type="project" value="UniProtKB-SubCell"/>
</dbReference>
<comment type="subcellular location">
    <subcellularLocation>
        <location evidence="2">Cell membrane</location>
        <topology evidence="2">Lipid-anchor</topology>
    </subcellularLocation>
</comment>
<evidence type="ECO:0000313" key="11">
    <source>
        <dbReference type="EMBL" id="EFF67459.1"/>
    </source>
</evidence>
<gene>
    <name evidence="11" type="ORF">BUTYVIB_02326</name>
</gene>
<reference evidence="11 12" key="1">
    <citation type="submission" date="2010-02" db="EMBL/GenBank/DDBJ databases">
        <authorList>
            <person name="Weinstock G."/>
            <person name="Sodergren E."/>
            <person name="Clifton S."/>
            <person name="Fulton L."/>
            <person name="Fulton B."/>
            <person name="Courtney L."/>
            <person name="Fronick C."/>
            <person name="Harrison M."/>
            <person name="Strong C."/>
            <person name="Farmer C."/>
            <person name="Delahaunty K."/>
            <person name="Markovic C."/>
            <person name="Hall O."/>
            <person name="Minx P."/>
            <person name="Tomlinson C."/>
            <person name="Mitreva M."/>
            <person name="Nelson J."/>
            <person name="Hou S."/>
            <person name="Wollam A."/>
            <person name="Pepin K.H."/>
            <person name="Johnson M."/>
            <person name="Bhonagiri V."/>
            <person name="Zhang X."/>
            <person name="Suruliraj S."/>
            <person name="Warren W."/>
            <person name="Chinwalla A."/>
            <person name="Mardis E.R."/>
            <person name="Wilson R.K."/>
        </authorList>
    </citation>
    <scope>NUCLEOTIDE SEQUENCE [LARGE SCALE GENOMIC DNA]</scope>
    <source>
        <strain evidence="11 12">DSM 2876</strain>
    </source>
</reference>
<comment type="subunit">
    <text evidence="4">The complex is composed of two ATP-binding proteins (PstB), two transmembrane proteins (PstC and PstA) and a solute-binding protein (PstS).</text>
</comment>
<dbReference type="EMBL" id="ABWN01000040">
    <property type="protein sequence ID" value="EFF67459.1"/>
    <property type="molecule type" value="Genomic_DNA"/>
</dbReference>
<proteinExistence type="inferred from homology"/>
<dbReference type="Proteomes" id="UP000006238">
    <property type="component" value="Unassembled WGS sequence"/>
</dbReference>
<dbReference type="Gene3D" id="3.40.190.10">
    <property type="entry name" value="Periplasmic binding protein-like II"/>
    <property type="match status" value="2"/>
</dbReference>
<keyword evidence="8" id="KW-0449">Lipoprotein</keyword>
<dbReference type="PANTHER" id="PTHR30570:SF1">
    <property type="entry name" value="PHOSPHATE-BINDING PROTEIN PSTS"/>
    <property type="match status" value="1"/>
</dbReference>
<protein>
    <submittedName>
        <fullName evidence="11">Putative Phosphate-binding protein PstS 2</fullName>
    </submittedName>
</protein>
<keyword evidence="5" id="KW-0813">Transport</keyword>
<keyword evidence="7" id="KW-0564">Palmitate</keyword>
<evidence type="ECO:0000256" key="4">
    <source>
        <dbReference type="ARBA" id="ARBA00011529"/>
    </source>
</evidence>
<dbReference type="GeneID" id="98917564"/>
<keyword evidence="6 9" id="KW-0732">Signal</keyword>